<reference evidence="2 3" key="1">
    <citation type="submission" date="2019-03" db="EMBL/GenBank/DDBJ databases">
        <title>Genomic features of bacteria from cold environments.</title>
        <authorList>
            <person name="Shen L."/>
        </authorList>
    </citation>
    <scope>NUCLEOTIDE SEQUENCE [LARGE SCALE GENOMIC DNA]</scope>
    <source>
        <strain evidence="3">T3246-1</strain>
    </source>
</reference>
<dbReference type="RefSeq" id="WP_133107676.1">
    <property type="nucleotide sequence ID" value="NZ_SMNA01000005.1"/>
</dbReference>
<feature type="signal peptide" evidence="1">
    <location>
        <begin position="1"/>
        <end position="35"/>
    </location>
</feature>
<protein>
    <recommendedName>
        <fullName evidence="4">Lipoprotein</fullName>
    </recommendedName>
</protein>
<evidence type="ECO:0000313" key="2">
    <source>
        <dbReference type="EMBL" id="TDE93950.1"/>
    </source>
</evidence>
<dbReference type="EMBL" id="SMNA01000005">
    <property type="protein sequence ID" value="TDE93950.1"/>
    <property type="molecule type" value="Genomic_DNA"/>
</dbReference>
<accession>A0ABY2E2Y0</accession>
<dbReference type="PROSITE" id="PS51257">
    <property type="entry name" value="PROKAR_LIPOPROTEIN"/>
    <property type="match status" value="1"/>
</dbReference>
<feature type="chain" id="PRO_5046210052" description="Lipoprotein" evidence="1">
    <location>
        <begin position="36"/>
        <end position="294"/>
    </location>
</feature>
<evidence type="ECO:0008006" key="4">
    <source>
        <dbReference type="Google" id="ProtNLM"/>
    </source>
</evidence>
<keyword evidence="3" id="KW-1185">Reference proteome</keyword>
<name>A0ABY2E2Y0_9MICO</name>
<organism evidence="2 3">
    <name type="scientific">Occultella glacieicola</name>
    <dbReference type="NCBI Taxonomy" id="2518684"/>
    <lineage>
        <taxon>Bacteria</taxon>
        <taxon>Bacillati</taxon>
        <taxon>Actinomycetota</taxon>
        <taxon>Actinomycetes</taxon>
        <taxon>Micrococcales</taxon>
        <taxon>Ruaniaceae</taxon>
        <taxon>Occultella</taxon>
    </lineage>
</organism>
<sequence>MGRPTRIGAHRGRRAVPMILAAAVLAALATLSGCANSPAVTLGPAPSPAVDPDGAAADLQTLLTELYGAFLIGDPDATTIISADATGTVAVAELDEALSLGGQVEAFAAATGAELAHLAEQSPRTPTGVRIEVTDATVVGTEHDRPVATVDLVTTITQRGGATREAEVEFLVGWGADGLTAVWAVERDGTDVVRDSGAGLGSPTGAVDRFLRLALNEEWEALEQFSGGVNASDTELAVFASVAAAAGRHYVLELPQERAGDTHVVYIVGDSNQVIGRFDVVLGEDPRVVYFPTA</sequence>
<evidence type="ECO:0000256" key="1">
    <source>
        <dbReference type="SAM" id="SignalP"/>
    </source>
</evidence>
<evidence type="ECO:0000313" key="3">
    <source>
        <dbReference type="Proteomes" id="UP000504882"/>
    </source>
</evidence>
<dbReference type="Proteomes" id="UP000504882">
    <property type="component" value="Unassembled WGS sequence"/>
</dbReference>
<proteinExistence type="predicted"/>
<comment type="caution">
    <text evidence="2">The sequence shown here is derived from an EMBL/GenBank/DDBJ whole genome shotgun (WGS) entry which is preliminary data.</text>
</comment>
<keyword evidence="1" id="KW-0732">Signal</keyword>
<gene>
    <name evidence="2" type="ORF">EXU48_10820</name>
</gene>